<proteinExistence type="inferred from homology"/>
<dbReference type="PANTHER" id="PTHR30290:SF62">
    <property type="entry name" value="OLIGOPEPTIDE ABC TRANSPORTER, PERIPLASMIC OLIGOPEPTIDE-BINDING PROTEIN"/>
    <property type="match status" value="1"/>
</dbReference>
<dbReference type="Pfam" id="PF00496">
    <property type="entry name" value="SBP_bac_5"/>
    <property type="match status" value="1"/>
</dbReference>
<dbReference type="EMBL" id="WTVA01000015">
    <property type="protein sequence ID" value="MZR24181.1"/>
    <property type="molecule type" value="Genomic_DNA"/>
</dbReference>
<accession>A0A845MKA8</accession>
<comment type="caution">
    <text evidence="5">The sequence shown here is derived from an EMBL/GenBank/DDBJ whole genome shotgun (WGS) entry which is preliminary data.</text>
</comment>
<evidence type="ECO:0000256" key="2">
    <source>
        <dbReference type="ARBA" id="ARBA00005695"/>
    </source>
</evidence>
<dbReference type="InterPro" id="IPR000914">
    <property type="entry name" value="SBP_5_dom"/>
</dbReference>
<reference evidence="5 6" key="1">
    <citation type="journal article" date="2014" name="Int. J. Syst. Evol. Microbiol.">
        <title>Sneathiella chungangensis sp. nov., isolated from a marine sand, and emended description of the genus Sneathiella.</title>
        <authorList>
            <person name="Siamphan C."/>
            <person name="Kim H."/>
            <person name="Lee J.S."/>
            <person name="Kim W."/>
        </authorList>
    </citation>
    <scope>NUCLEOTIDE SEQUENCE [LARGE SCALE GENOMIC DNA]</scope>
    <source>
        <strain evidence="5 6">KCTC 32476</strain>
    </source>
</reference>
<dbReference type="InterPro" id="IPR039424">
    <property type="entry name" value="SBP_5"/>
</dbReference>
<evidence type="ECO:0000256" key="1">
    <source>
        <dbReference type="ARBA" id="ARBA00004418"/>
    </source>
</evidence>
<name>A0A845MKA8_9PROT</name>
<comment type="similarity">
    <text evidence="2">Belongs to the bacterial solute-binding protein 5 family.</text>
</comment>
<dbReference type="Gene3D" id="3.40.190.10">
    <property type="entry name" value="Periplasmic binding protein-like II"/>
    <property type="match status" value="1"/>
</dbReference>
<organism evidence="5 6">
    <name type="scientific">Sneathiella chungangensis</name>
    <dbReference type="NCBI Taxonomy" id="1418234"/>
    <lineage>
        <taxon>Bacteria</taxon>
        <taxon>Pseudomonadati</taxon>
        <taxon>Pseudomonadota</taxon>
        <taxon>Alphaproteobacteria</taxon>
        <taxon>Sneathiellales</taxon>
        <taxon>Sneathiellaceae</taxon>
        <taxon>Sneathiella</taxon>
    </lineage>
</organism>
<feature type="chain" id="PRO_5032904234" evidence="3">
    <location>
        <begin position="26"/>
        <end position="632"/>
    </location>
</feature>
<evidence type="ECO:0000313" key="5">
    <source>
        <dbReference type="EMBL" id="MZR24181.1"/>
    </source>
</evidence>
<sequence>MVIGMRKLGMGMLLPVLLALAPLHAAQAEVPFFEAAVKAGDLPPMDQRLPKNPLVVTPMEGQTLGKYGGELRTLIGNPSDVKLMFVNGYARLVGYTPDFEIRPDILESVTVEEGRIFTMKIRAGHKWSDGAPFTSEDFRYWWEDIANNEKLSPAGPPASLLINGEMPVVEFPDPLTVVYSWSVPNPNFLSELAGAAPLLIYRPAHYLKHHHERHIDKKKLTPKQRIMMKSWAANHNRLDNLYKFDNPELPTLQPWRNVTPSPATRFVGERNPYFHRVDPQGNQLPYIDKLIFTVSEGKLIPAKAASGDVDLQARGLRLQDATFLKENEERSHYKVLLWETARGSHFTLFPNLNAEDPIWRKLMRDVRFRRALSLAIDREEVNDILFFGLAVEGNNAVQKQSPFYTEELRTKWATFDLDKANALLDDMGLTARDGDGVRLLPNGEPLTIVIETAGEETEQSDILELINESWEKIGVELFTKPSQRAVFRNRIFSGETVMSVWSGFEDGIPTAQSSPATRAPTSQTSYQWPKWGQYFETKGKSGEPIDLPEAQKLFDLYERWLATTDDDEKAKIWREMLEIHADQQFTIGVVGAILQPVVVTNSLRNVPKEGVYNWDPGAQFGVYHPDLFWFDK</sequence>
<keyword evidence="6" id="KW-1185">Reference proteome</keyword>
<dbReference type="Proteomes" id="UP000445696">
    <property type="component" value="Unassembled WGS sequence"/>
</dbReference>
<protein>
    <submittedName>
        <fullName evidence="5">ABC transporter substrate-binding protein</fullName>
    </submittedName>
</protein>
<comment type="subcellular location">
    <subcellularLocation>
        <location evidence="1">Periplasm</location>
    </subcellularLocation>
</comment>
<feature type="signal peptide" evidence="3">
    <location>
        <begin position="1"/>
        <end position="25"/>
    </location>
</feature>
<dbReference type="CDD" id="cd08500">
    <property type="entry name" value="PBP2_NikA_DppA_OppA_like_4"/>
    <property type="match status" value="1"/>
</dbReference>
<keyword evidence="3" id="KW-0732">Signal</keyword>
<dbReference type="PANTHER" id="PTHR30290">
    <property type="entry name" value="PERIPLASMIC BINDING COMPONENT OF ABC TRANSPORTER"/>
    <property type="match status" value="1"/>
</dbReference>
<gene>
    <name evidence="5" type="ORF">GQF03_17740</name>
</gene>
<dbReference type="OrthoDB" id="9803988at2"/>
<dbReference type="SUPFAM" id="SSF53850">
    <property type="entry name" value="Periplasmic binding protein-like II"/>
    <property type="match status" value="1"/>
</dbReference>
<evidence type="ECO:0000259" key="4">
    <source>
        <dbReference type="Pfam" id="PF00496"/>
    </source>
</evidence>
<dbReference type="AlphaFoldDB" id="A0A845MKA8"/>
<evidence type="ECO:0000313" key="6">
    <source>
        <dbReference type="Proteomes" id="UP000445696"/>
    </source>
</evidence>
<dbReference type="GO" id="GO:0015833">
    <property type="term" value="P:peptide transport"/>
    <property type="evidence" value="ECO:0007669"/>
    <property type="project" value="TreeGrafter"/>
</dbReference>
<dbReference type="GO" id="GO:1904680">
    <property type="term" value="F:peptide transmembrane transporter activity"/>
    <property type="evidence" value="ECO:0007669"/>
    <property type="project" value="TreeGrafter"/>
</dbReference>
<feature type="domain" description="Solute-binding protein family 5" evidence="4">
    <location>
        <begin position="100"/>
        <end position="514"/>
    </location>
</feature>
<dbReference type="Gene3D" id="3.10.105.10">
    <property type="entry name" value="Dipeptide-binding Protein, Domain 3"/>
    <property type="match status" value="1"/>
</dbReference>
<evidence type="ECO:0000256" key="3">
    <source>
        <dbReference type="SAM" id="SignalP"/>
    </source>
</evidence>